<dbReference type="Gene3D" id="1.25.40.10">
    <property type="entry name" value="Tetratricopeptide repeat domain"/>
    <property type="match status" value="1"/>
</dbReference>
<dbReference type="SUPFAM" id="SSF48452">
    <property type="entry name" value="TPR-like"/>
    <property type="match status" value="1"/>
</dbReference>
<keyword evidence="8" id="KW-1185">Reference proteome</keyword>
<dbReference type="AlphaFoldDB" id="A0A1R3WDL7"/>
<dbReference type="InterPro" id="IPR011990">
    <property type="entry name" value="TPR-like_helical_dom_sf"/>
</dbReference>
<proteinExistence type="predicted"/>
<keyword evidence="2" id="KW-0677">Repeat</keyword>
<protein>
    <submittedName>
        <fullName evidence="7">Cytochrome c-type biogenesis protein CcmH</fullName>
    </submittedName>
</protein>
<dbReference type="EMBL" id="FTPS01000001">
    <property type="protein sequence ID" value="SIT74481.1"/>
    <property type="molecule type" value="Genomic_DNA"/>
</dbReference>
<sequence length="416" mass="44465">MIFWILTAAIALVTALTLAAVLVRRHGDTTPTAAYDMRVYRDQLKGVERDLARGVIAPEDAERIRVEVSRRLLAADARAHDTGREVTAARPLTYAVAGLVGIALIGGSLLLYGELGSPGYGDLSRKQRIAMAETARETRPSQQEAEAEVAKLPSDPDMLPPSAPEGYMDLVEKLREAVASRPDDLRGQMLLARNEAALGNMAAARKAQEQVLRLKGDEATQQDRLDYAGILIQSARGYVSPEAEAVLAQVLEENEANPMARYYWGLMLTQTGRPDIAFRIWNDLLREGPRDAPWISPIRDQIEEVALRAGANFSPPPETAAPGPSAADIEAAGELAPEDQQAMVRSMVEGLAERLADQGGSAQEWARLIGALSVLGESGRAGQALADARAALADDEAGLAEVEAAARAAGLAEPAP</sequence>
<comment type="subcellular location">
    <subcellularLocation>
        <location evidence="1">Cell envelope</location>
    </subcellularLocation>
</comment>
<reference evidence="7 8" key="1">
    <citation type="submission" date="2017-01" db="EMBL/GenBank/DDBJ databases">
        <authorList>
            <person name="Mah S.A."/>
            <person name="Swanson W.J."/>
            <person name="Moy G.W."/>
            <person name="Vacquier V.D."/>
        </authorList>
    </citation>
    <scope>NUCLEOTIDE SEQUENCE [LARGE SCALE GENOMIC DNA]</scope>
    <source>
        <strain evidence="7 8">DSM 21219</strain>
    </source>
</reference>
<feature type="region of interest" description="Disordered" evidence="5">
    <location>
        <begin position="135"/>
        <end position="165"/>
    </location>
</feature>
<dbReference type="OrthoDB" id="9815847at2"/>
<evidence type="ECO:0000256" key="2">
    <source>
        <dbReference type="ARBA" id="ARBA00022737"/>
    </source>
</evidence>
<dbReference type="STRING" id="515897.SAMN05421849_0164"/>
<dbReference type="NCBIfam" id="TIGR03142">
    <property type="entry name" value="cytochro_ccmI"/>
    <property type="match status" value="1"/>
</dbReference>
<evidence type="ECO:0000256" key="3">
    <source>
        <dbReference type="ARBA" id="ARBA00022748"/>
    </source>
</evidence>
<evidence type="ECO:0000313" key="8">
    <source>
        <dbReference type="Proteomes" id="UP000192455"/>
    </source>
</evidence>
<dbReference type="Proteomes" id="UP000192455">
    <property type="component" value="Unassembled WGS sequence"/>
</dbReference>
<dbReference type="GO" id="GO:0030313">
    <property type="term" value="C:cell envelope"/>
    <property type="evidence" value="ECO:0007669"/>
    <property type="project" value="UniProtKB-SubCell"/>
</dbReference>
<dbReference type="RefSeq" id="WP_076646402.1">
    <property type="nucleotide sequence ID" value="NZ_FTPS01000001.1"/>
</dbReference>
<evidence type="ECO:0000256" key="5">
    <source>
        <dbReference type="SAM" id="MobiDB-lite"/>
    </source>
</evidence>
<evidence type="ECO:0000259" key="6">
    <source>
        <dbReference type="Pfam" id="PF23914"/>
    </source>
</evidence>
<organism evidence="7 8">
    <name type="scientific">Pontibaca methylaminivorans</name>
    <dbReference type="NCBI Taxonomy" id="515897"/>
    <lineage>
        <taxon>Bacteria</taxon>
        <taxon>Pseudomonadati</taxon>
        <taxon>Pseudomonadota</taxon>
        <taxon>Alphaproteobacteria</taxon>
        <taxon>Rhodobacterales</taxon>
        <taxon>Roseobacteraceae</taxon>
        <taxon>Pontibaca</taxon>
    </lineage>
</organism>
<dbReference type="PANTHER" id="PTHR47870">
    <property type="entry name" value="CYTOCHROME C-TYPE BIOGENESIS PROTEIN CCMH"/>
    <property type="match status" value="1"/>
</dbReference>
<accession>A0A1R3WDL7</accession>
<dbReference type="Pfam" id="PF23914">
    <property type="entry name" value="TPR_CcmH_CycH"/>
    <property type="match status" value="1"/>
</dbReference>
<dbReference type="InterPro" id="IPR056413">
    <property type="entry name" value="TPR_CcmH_CycH"/>
</dbReference>
<evidence type="ECO:0000256" key="1">
    <source>
        <dbReference type="ARBA" id="ARBA00004196"/>
    </source>
</evidence>
<gene>
    <name evidence="7" type="ORF">SAMN05421849_0164</name>
</gene>
<keyword evidence="3" id="KW-0201">Cytochrome c-type biogenesis</keyword>
<dbReference type="PANTHER" id="PTHR47870:SF1">
    <property type="entry name" value="CYTOCHROME C-TYPE BIOGENESIS PROTEIN CCMH"/>
    <property type="match status" value="1"/>
</dbReference>
<feature type="domain" description="Cytochrome c-type biogenesis protein H TPR" evidence="6">
    <location>
        <begin position="168"/>
        <end position="290"/>
    </location>
</feature>
<evidence type="ECO:0000313" key="7">
    <source>
        <dbReference type="EMBL" id="SIT74481.1"/>
    </source>
</evidence>
<dbReference type="GO" id="GO:0017004">
    <property type="term" value="P:cytochrome complex assembly"/>
    <property type="evidence" value="ECO:0007669"/>
    <property type="project" value="UniProtKB-KW"/>
</dbReference>
<dbReference type="InterPro" id="IPR017560">
    <property type="entry name" value="Cyt_c_biogenesis_CcmI"/>
</dbReference>
<dbReference type="InterPro" id="IPR051263">
    <property type="entry name" value="C-type_cytochrome_biogenesis"/>
</dbReference>
<keyword evidence="4" id="KW-0802">TPR repeat</keyword>
<evidence type="ECO:0000256" key="4">
    <source>
        <dbReference type="ARBA" id="ARBA00022803"/>
    </source>
</evidence>
<name>A0A1R3WDL7_9RHOB</name>